<dbReference type="AlphaFoldDB" id="A0A9D9HC22"/>
<keyword evidence="3 5" id="KW-0067">ATP-binding</keyword>
<dbReference type="PROSITE" id="PS50893">
    <property type="entry name" value="ABC_TRANSPORTER_2"/>
    <property type="match status" value="1"/>
</dbReference>
<dbReference type="SMART" id="SM00382">
    <property type="entry name" value="AAA"/>
    <property type="match status" value="1"/>
</dbReference>
<dbReference type="Proteomes" id="UP000823619">
    <property type="component" value="Unassembled WGS sequence"/>
</dbReference>
<dbReference type="InterPro" id="IPR017871">
    <property type="entry name" value="ABC_transporter-like_CS"/>
</dbReference>
<dbReference type="EMBL" id="JADIMO010000087">
    <property type="protein sequence ID" value="MBO8445379.1"/>
    <property type="molecule type" value="Genomic_DNA"/>
</dbReference>
<evidence type="ECO:0000313" key="5">
    <source>
        <dbReference type="EMBL" id="MBO8445379.1"/>
    </source>
</evidence>
<protein>
    <submittedName>
        <fullName evidence="5">ATP-binding cassette domain-containing protein</fullName>
    </submittedName>
</protein>
<evidence type="ECO:0000256" key="1">
    <source>
        <dbReference type="ARBA" id="ARBA00022448"/>
    </source>
</evidence>
<comment type="caution">
    <text evidence="5">The sequence shown here is derived from an EMBL/GenBank/DDBJ whole genome shotgun (WGS) entry which is preliminary data.</text>
</comment>
<dbReference type="Gene3D" id="3.40.50.300">
    <property type="entry name" value="P-loop containing nucleotide triphosphate hydrolases"/>
    <property type="match status" value="1"/>
</dbReference>
<dbReference type="Pfam" id="PF00005">
    <property type="entry name" value="ABC_tran"/>
    <property type="match status" value="1"/>
</dbReference>
<proteinExistence type="predicted"/>
<evidence type="ECO:0000256" key="3">
    <source>
        <dbReference type="ARBA" id="ARBA00022840"/>
    </source>
</evidence>
<organism evidence="5 6">
    <name type="scientific">Candidatus Cryptobacteroides merdavium</name>
    <dbReference type="NCBI Taxonomy" id="2840769"/>
    <lineage>
        <taxon>Bacteria</taxon>
        <taxon>Pseudomonadati</taxon>
        <taxon>Bacteroidota</taxon>
        <taxon>Bacteroidia</taxon>
        <taxon>Bacteroidales</taxon>
        <taxon>Candidatus Cryptobacteroides</taxon>
    </lineage>
</organism>
<dbReference type="InterPro" id="IPR027417">
    <property type="entry name" value="P-loop_NTPase"/>
</dbReference>
<dbReference type="GO" id="GO:0005524">
    <property type="term" value="F:ATP binding"/>
    <property type="evidence" value="ECO:0007669"/>
    <property type="project" value="UniProtKB-KW"/>
</dbReference>
<evidence type="ECO:0000313" key="6">
    <source>
        <dbReference type="Proteomes" id="UP000823619"/>
    </source>
</evidence>
<reference evidence="5" key="2">
    <citation type="journal article" date="2021" name="PeerJ">
        <title>Extensive microbial diversity within the chicken gut microbiome revealed by metagenomics and culture.</title>
        <authorList>
            <person name="Gilroy R."/>
            <person name="Ravi A."/>
            <person name="Getino M."/>
            <person name="Pursley I."/>
            <person name="Horton D.L."/>
            <person name="Alikhan N.F."/>
            <person name="Baker D."/>
            <person name="Gharbi K."/>
            <person name="Hall N."/>
            <person name="Watson M."/>
            <person name="Adriaenssens E.M."/>
            <person name="Foster-Nyarko E."/>
            <person name="Jarju S."/>
            <person name="Secka A."/>
            <person name="Antonio M."/>
            <person name="Oren A."/>
            <person name="Chaudhuri R.R."/>
            <person name="La Ragione R."/>
            <person name="Hildebrand F."/>
            <person name="Pallen M.J."/>
        </authorList>
    </citation>
    <scope>NUCLEOTIDE SEQUENCE</scope>
    <source>
        <strain evidence="5">D5-748</strain>
    </source>
</reference>
<dbReference type="InterPro" id="IPR003593">
    <property type="entry name" value="AAA+_ATPase"/>
</dbReference>
<accession>A0A9D9HC22</accession>
<keyword evidence="1" id="KW-0813">Transport</keyword>
<sequence length="254" mass="28209">MIKVEHLYKSFGDLHVLKDLNLDFEAGKCNMIIGASGSGKTVLLKNLIGLLEPDSGEIWYGGKMLSGMGYDEKSRLRQKIGVLFQGCALFDFETVLGNVIFPMNFFTDWTEKEKIERARFCLDRVNVKGADNRYPSELSGGMQKRVGIARAIALNPDFLFCDEPNSGLDPYTSSLIDNLIHGITEEFNITTVINTHDMNSILEIGDSIAFICNGTVMWKGDRHSIMHTTCQELRTFVGANVLARHMIDDSGAGS</sequence>
<evidence type="ECO:0000259" key="4">
    <source>
        <dbReference type="PROSITE" id="PS50893"/>
    </source>
</evidence>
<gene>
    <name evidence="5" type="ORF">IAC23_06770</name>
</gene>
<dbReference type="InterPro" id="IPR003439">
    <property type="entry name" value="ABC_transporter-like_ATP-bd"/>
</dbReference>
<name>A0A9D9HC22_9BACT</name>
<evidence type="ECO:0000256" key="2">
    <source>
        <dbReference type="ARBA" id="ARBA00022741"/>
    </source>
</evidence>
<dbReference type="PANTHER" id="PTHR43023:SF6">
    <property type="entry name" value="INTERMEMBRANE PHOSPHOLIPID TRANSPORT SYSTEM ATP-BINDING PROTEIN MLAF"/>
    <property type="match status" value="1"/>
</dbReference>
<feature type="domain" description="ABC transporter" evidence="4">
    <location>
        <begin position="2"/>
        <end position="238"/>
    </location>
</feature>
<reference evidence="5" key="1">
    <citation type="submission" date="2020-10" db="EMBL/GenBank/DDBJ databases">
        <authorList>
            <person name="Gilroy R."/>
        </authorList>
    </citation>
    <scope>NUCLEOTIDE SEQUENCE</scope>
    <source>
        <strain evidence="5">D5-748</strain>
    </source>
</reference>
<dbReference type="PANTHER" id="PTHR43023">
    <property type="entry name" value="PROTEIN TRIGALACTOSYLDIACYLGLYCEROL 3, CHLOROPLASTIC"/>
    <property type="match status" value="1"/>
</dbReference>
<dbReference type="PROSITE" id="PS00211">
    <property type="entry name" value="ABC_TRANSPORTER_1"/>
    <property type="match status" value="1"/>
</dbReference>
<dbReference type="GO" id="GO:0016887">
    <property type="term" value="F:ATP hydrolysis activity"/>
    <property type="evidence" value="ECO:0007669"/>
    <property type="project" value="InterPro"/>
</dbReference>
<keyword evidence="2" id="KW-0547">Nucleotide-binding</keyword>
<dbReference type="SUPFAM" id="SSF52540">
    <property type="entry name" value="P-loop containing nucleoside triphosphate hydrolases"/>
    <property type="match status" value="1"/>
</dbReference>